<name>A0A5N5Q6D5_PANHP</name>
<accession>A0A5N5Q6D5</accession>
<dbReference type="AlphaFoldDB" id="A0A5N5Q6D5"/>
<reference evidence="1 2" key="1">
    <citation type="submission" date="2019-06" db="EMBL/GenBank/DDBJ databases">
        <title>A chromosome-scale genome assembly of the striped catfish, Pangasianodon hypophthalmus.</title>
        <authorList>
            <person name="Wen M."/>
            <person name="Zahm M."/>
            <person name="Roques C."/>
            <person name="Cabau C."/>
            <person name="Klopp C."/>
            <person name="Donnadieu C."/>
            <person name="Jouanno E."/>
            <person name="Avarre J.-C."/>
            <person name="Campet M."/>
            <person name="Ha T.T.T."/>
            <person name="Dugue R."/>
            <person name="Lampietro C."/>
            <person name="Louis A."/>
            <person name="Herpin A."/>
            <person name="Echchiki A."/>
            <person name="Berthelot C."/>
            <person name="Parey E."/>
            <person name="Roest-Crollius H."/>
            <person name="Braasch I."/>
            <person name="Postlethwait J."/>
            <person name="Bobe J."/>
            <person name="Montfort J."/>
            <person name="Bouchez O."/>
            <person name="Begum T."/>
            <person name="Schartl M."/>
            <person name="Guiguen Y."/>
        </authorList>
    </citation>
    <scope>NUCLEOTIDE SEQUENCE [LARGE SCALE GENOMIC DNA]</scope>
    <source>
        <strain evidence="1 2">Indonesia</strain>
        <tissue evidence="1">Blood</tissue>
    </source>
</reference>
<organism evidence="1 2">
    <name type="scientific">Pangasianodon hypophthalmus</name>
    <name type="common">Striped catfish</name>
    <name type="synonym">Helicophagus hypophthalmus</name>
    <dbReference type="NCBI Taxonomy" id="310915"/>
    <lineage>
        <taxon>Eukaryota</taxon>
        <taxon>Metazoa</taxon>
        <taxon>Chordata</taxon>
        <taxon>Craniata</taxon>
        <taxon>Vertebrata</taxon>
        <taxon>Euteleostomi</taxon>
        <taxon>Actinopterygii</taxon>
        <taxon>Neopterygii</taxon>
        <taxon>Teleostei</taxon>
        <taxon>Ostariophysi</taxon>
        <taxon>Siluriformes</taxon>
        <taxon>Pangasiidae</taxon>
        <taxon>Pangasianodon</taxon>
    </lineage>
</organism>
<dbReference type="EMBL" id="VFJC01000002">
    <property type="protein sequence ID" value="KAB5586707.1"/>
    <property type="molecule type" value="Genomic_DNA"/>
</dbReference>
<evidence type="ECO:0000313" key="2">
    <source>
        <dbReference type="Proteomes" id="UP000327468"/>
    </source>
</evidence>
<protein>
    <submittedName>
        <fullName evidence="1">Uncharacterized protein</fullName>
    </submittedName>
</protein>
<keyword evidence="2" id="KW-1185">Reference proteome</keyword>
<sequence>MLDNHCAAEQEDFSVFVCVLLCKAFSVSPDVLNAHWVPDLKASSLGPREEFAPNVLESEAFLATVSECLSITPFSSYSHLGISEIAEQVIVKGNNDAGRVIVMTSLYFC</sequence>
<evidence type="ECO:0000313" key="1">
    <source>
        <dbReference type="EMBL" id="KAB5586707.1"/>
    </source>
</evidence>
<gene>
    <name evidence="1" type="ORF">PHYPO_G00004690</name>
</gene>
<proteinExistence type="predicted"/>
<comment type="caution">
    <text evidence="1">The sequence shown here is derived from an EMBL/GenBank/DDBJ whole genome shotgun (WGS) entry which is preliminary data.</text>
</comment>
<dbReference type="Proteomes" id="UP000327468">
    <property type="component" value="Chromosome 1"/>
</dbReference>